<proteinExistence type="predicted"/>
<dbReference type="Pfam" id="PF04825">
    <property type="entry name" value="Rad21_Rec8_N"/>
    <property type="match status" value="1"/>
</dbReference>
<evidence type="ECO:0000259" key="1">
    <source>
        <dbReference type="Pfam" id="PF04824"/>
    </source>
</evidence>
<dbReference type="Pfam" id="PF04824">
    <property type="entry name" value="Rad21_Rec8"/>
    <property type="match status" value="1"/>
</dbReference>
<feature type="domain" description="Rad21/Rec8-like protein N-terminal" evidence="2">
    <location>
        <begin position="10"/>
        <end position="89"/>
    </location>
</feature>
<protein>
    <submittedName>
        <fullName evidence="3">Rad21_Rec8 domain-containing protein</fullName>
    </submittedName>
</protein>
<gene>
    <name evidence="3" type="ORF">SCF082_LOCUS27943</name>
</gene>
<name>A0ABP0MJ63_9DINO</name>
<accession>A0ABP0MJ63</accession>
<keyword evidence="4" id="KW-1185">Reference proteome</keyword>
<sequence length="450" mass="48635">MEVNFGIHQDMWQDAWIAATSAVRARKRQIDLNVQERVRRLLSDFGPQTGKALSLRVYGTMIKGFCVINNDRAKVLHSDCERMVLLFAQQPYLDQALKLPAGKRQRVDALTLDLTRVKEAEAFDWTSGAPMEMLTLEVERLPEPDSSEWVAMPSLALDEAAASLLVTNSFPEQPMPAPMPAQPAQPAQVEAQDGQMPQGEVAVDLHAVPPGSALELAEPELKRTPKRRLRRLPMPGHVLGMDLNTELTEAHVEVISARKMLTTYAEELSECLEMSADHVGPLRWMLDPPDDGARGDAGPGGDVSRGLDTAGVVSEWPEVQPLLSDEMRPEMLGAIFAEAPEADAYLAAAAQAAEAEAMAMASEIVEAAEIGAKDEQFDAQTAQVGAVIRRFVESNDGDGPMLLENLIPPSCTGKDTAARTFACLLSLATGGGLQVQQDVPYGPISIALAA</sequence>
<dbReference type="EMBL" id="CAXAMM010021879">
    <property type="protein sequence ID" value="CAK9050749.1"/>
    <property type="molecule type" value="Genomic_DNA"/>
</dbReference>
<feature type="domain" description="Rad21/Rec8-like protein C-terminal eukaryotic" evidence="1">
    <location>
        <begin position="413"/>
        <end position="448"/>
    </location>
</feature>
<evidence type="ECO:0000313" key="4">
    <source>
        <dbReference type="Proteomes" id="UP001642464"/>
    </source>
</evidence>
<reference evidence="3 4" key="1">
    <citation type="submission" date="2024-02" db="EMBL/GenBank/DDBJ databases">
        <authorList>
            <person name="Chen Y."/>
            <person name="Shah S."/>
            <person name="Dougan E. K."/>
            <person name="Thang M."/>
            <person name="Chan C."/>
        </authorList>
    </citation>
    <scope>NUCLEOTIDE SEQUENCE [LARGE SCALE GENOMIC DNA]</scope>
</reference>
<comment type="caution">
    <text evidence="3">The sequence shown here is derived from an EMBL/GenBank/DDBJ whole genome shotgun (WGS) entry which is preliminary data.</text>
</comment>
<dbReference type="Proteomes" id="UP001642464">
    <property type="component" value="Unassembled WGS sequence"/>
</dbReference>
<evidence type="ECO:0000313" key="3">
    <source>
        <dbReference type="EMBL" id="CAK9050749.1"/>
    </source>
</evidence>
<evidence type="ECO:0000259" key="2">
    <source>
        <dbReference type="Pfam" id="PF04825"/>
    </source>
</evidence>
<dbReference type="InterPro" id="IPR006909">
    <property type="entry name" value="Rad21/Rec8_C_eu"/>
</dbReference>
<dbReference type="InterPro" id="IPR006910">
    <property type="entry name" value="Rad21_Rec8_N"/>
</dbReference>
<organism evidence="3 4">
    <name type="scientific">Durusdinium trenchii</name>
    <dbReference type="NCBI Taxonomy" id="1381693"/>
    <lineage>
        <taxon>Eukaryota</taxon>
        <taxon>Sar</taxon>
        <taxon>Alveolata</taxon>
        <taxon>Dinophyceae</taxon>
        <taxon>Suessiales</taxon>
        <taxon>Symbiodiniaceae</taxon>
        <taxon>Durusdinium</taxon>
    </lineage>
</organism>